<name>M7ZDK2_TRIUA</name>
<dbReference type="STRING" id="4572.M7ZDK2"/>
<feature type="region of interest" description="Disordered" evidence="1">
    <location>
        <begin position="471"/>
        <end position="492"/>
    </location>
</feature>
<feature type="region of interest" description="Disordered" evidence="1">
    <location>
        <begin position="376"/>
        <end position="400"/>
    </location>
</feature>
<accession>M7ZDK2</accession>
<dbReference type="EMBL" id="KD276858">
    <property type="protein sequence ID" value="EMS46169.1"/>
    <property type="molecule type" value="Genomic_DNA"/>
</dbReference>
<protein>
    <recommendedName>
        <fullName evidence="3">Protein JASON</fullName>
    </recommendedName>
</protein>
<dbReference type="eggNOG" id="ENOG502QUII">
    <property type="taxonomic scope" value="Eukaryota"/>
</dbReference>
<dbReference type="InterPro" id="IPR039300">
    <property type="entry name" value="JASON"/>
</dbReference>
<evidence type="ECO:0000313" key="2">
    <source>
        <dbReference type="EMBL" id="EMS46169.1"/>
    </source>
</evidence>
<organism evidence="2">
    <name type="scientific">Triticum urartu</name>
    <name type="common">Red wild einkorn</name>
    <name type="synonym">Crithodium urartu</name>
    <dbReference type="NCBI Taxonomy" id="4572"/>
    <lineage>
        <taxon>Eukaryota</taxon>
        <taxon>Viridiplantae</taxon>
        <taxon>Streptophyta</taxon>
        <taxon>Embryophyta</taxon>
        <taxon>Tracheophyta</taxon>
        <taxon>Spermatophyta</taxon>
        <taxon>Magnoliopsida</taxon>
        <taxon>Liliopsida</taxon>
        <taxon>Poales</taxon>
        <taxon>Poaceae</taxon>
        <taxon>BOP clade</taxon>
        <taxon>Pooideae</taxon>
        <taxon>Triticodae</taxon>
        <taxon>Triticeae</taxon>
        <taxon>Triticinae</taxon>
        <taxon>Triticum</taxon>
    </lineage>
</organism>
<evidence type="ECO:0008006" key="3">
    <source>
        <dbReference type="Google" id="ProtNLM"/>
    </source>
</evidence>
<evidence type="ECO:0000256" key="1">
    <source>
        <dbReference type="SAM" id="MobiDB-lite"/>
    </source>
</evidence>
<feature type="region of interest" description="Disordered" evidence="1">
    <location>
        <begin position="149"/>
        <end position="194"/>
    </location>
</feature>
<dbReference type="GO" id="GO:0007142">
    <property type="term" value="P:male meiosis II"/>
    <property type="evidence" value="ECO:0007669"/>
    <property type="project" value="InterPro"/>
</dbReference>
<proteinExistence type="predicted"/>
<dbReference type="PANTHER" id="PTHR33318">
    <property type="entry name" value="ASPARTYL/GLUTAMYL-TRNA(ASN/GLN) AMIDOTRANSFERASE SUBUNIT"/>
    <property type="match status" value="1"/>
</dbReference>
<dbReference type="PANTHER" id="PTHR33318:SF32">
    <property type="entry name" value="OS03G0777100 PROTEIN"/>
    <property type="match status" value="1"/>
</dbReference>
<dbReference type="AlphaFoldDB" id="M7ZDK2"/>
<dbReference type="OMA" id="TDENCTR"/>
<feature type="region of interest" description="Disordered" evidence="1">
    <location>
        <begin position="98"/>
        <end position="120"/>
    </location>
</feature>
<gene>
    <name evidence="2" type="ORF">TRIUR3_23955</name>
</gene>
<reference evidence="2" key="1">
    <citation type="journal article" date="2013" name="Nature">
        <title>Draft genome of the wheat A-genome progenitor Triticum urartu.</title>
        <authorList>
            <person name="Ling H.Q."/>
            <person name="Zhao S."/>
            <person name="Liu D."/>
            <person name="Wang J."/>
            <person name="Sun H."/>
            <person name="Zhang C."/>
            <person name="Fan H."/>
            <person name="Li D."/>
            <person name="Dong L."/>
            <person name="Tao Y."/>
            <person name="Gao C."/>
            <person name="Wu H."/>
            <person name="Li Y."/>
            <person name="Cui Y."/>
            <person name="Guo X."/>
            <person name="Zheng S."/>
            <person name="Wang B."/>
            <person name="Yu K."/>
            <person name="Liang Q."/>
            <person name="Yang W."/>
            <person name="Lou X."/>
            <person name="Chen J."/>
            <person name="Feng M."/>
            <person name="Jian J."/>
            <person name="Zhang X."/>
            <person name="Luo G."/>
            <person name="Jiang Y."/>
            <person name="Liu J."/>
            <person name="Wang Z."/>
            <person name="Sha Y."/>
            <person name="Zhang B."/>
            <person name="Wu H."/>
            <person name="Tang D."/>
            <person name="Shen Q."/>
            <person name="Xue P."/>
            <person name="Zou S."/>
            <person name="Wang X."/>
            <person name="Liu X."/>
            <person name="Wang F."/>
            <person name="Yang Y."/>
            <person name="An X."/>
            <person name="Dong Z."/>
            <person name="Zhang K."/>
            <person name="Zhang X."/>
            <person name="Luo M.C."/>
            <person name="Dvorak J."/>
            <person name="Tong Y."/>
            <person name="Wang J."/>
            <person name="Yang H."/>
            <person name="Li Z."/>
            <person name="Wang D."/>
            <person name="Zhang A."/>
            <person name="Wang J."/>
        </authorList>
    </citation>
    <scope>NUCLEOTIDE SEQUENCE</scope>
</reference>
<sequence>MWGNYPWVVGERRAPPSRNALSAVFLREGLHFFPLPFLRFSFSSRSILCSVLTLSCASLVFDFCIVGEDEGSQATSSGSDRDAGSNRVDPELVHEEATILKNGGALSETPNEILKGPESTDSALQYETHSVLRTALSENMNSMEVLKADECQTPSASHQSSYPPDATSSSRNGCDASNQHDTEPVSKSIDSDGVNNEPVLDCRIKLTTLESCSVTSNDDIYLDGSKSSPFSTPLKVNGGIHTPVNTQVPDLEELTDENCTRSCSHDLHEGLNSSQDLGHCGVYREDPCQPDICDEDLKGAKNDSPDLVETSISDECSVFQNSEGSVSSYNKTSDSTSFVEKCQATDVTVHARRNKVITTNSGSDVEFPSLSQWLKPPSSSKAIRDESYTSDTFNSAKSSDEDRPIIGMVAAHWKSEEPDNFTPKWWDGNGIPNSTNKYKEDQKVSWHAMSFEERLEKALSEEKLLSQRKCSTGNTSHFSGVEGEESDTAASNHLRVAAFT</sequence>
<feature type="compositionally biased region" description="Polar residues" evidence="1">
    <location>
        <begin position="152"/>
        <end position="177"/>
    </location>
</feature>